<keyword evidence="3" id="KW-0328">Glycosyltransferase</keyword>
<comment type="subcellular location">
    <subcellularLocation>
        <location evidence="1">Cell membrane</location>
        <topology evidence="1">Multi-pass membrane protein</topology>
    </subcellularLocation>
</comment>
<feature type="transmembrane region" description="Helical" evidence="8">
    <location>
        <begin position="170"/>
        <end position="202"/>
    </location>
</feature>
<keyword evidence="7 8" id="KW-0472">Membrane</keyword>
<feature type="transmembrane region" description="Helical" evidence="8">
    <location>
        <begin position="274"/>
        <end position="290"/>
    </location>
</feature>
<dbReference type="PANTHER" id="PTHR33908">
    <property type="entry name" value="MANNOSYLTRANSFERASE YKCB-RELATED"/>
    <property type="match status" value="1"/>
</dbReference>
<feature type="transmembrane region" description="Helical" evidence="8">
    <location>
        <begin position="428"/>
        <end position="450"/>
    </location>
</feature>
<feature type="transmembrane region" description="Helical" evidence="8">
    <location>
        <begin position="94"/>
        <end position="114"/>
    </location>
</feature>
<name>A0A846HEC4_9CYAN</name>
<gene>
    <name evidence="10" type="ORF">PI95_023355</name>
</gene>
<dbReference type="GO" id="GO:0016763">
    <property type="term" value="F:pentosyltransferase activity"/>
    <property type="evidence" value="ECO:0007669"/>
    <property type="project" value="TreeGrafter"/>
</dbReference>
<organism evidence="10 11">
    <name type="scientific">Hassallia byssoidea VB512170</name>
    <dbReference type="NCBI Taxonomy" id="1304833"/>
    <lineage>
        <taxon>Bacteria</taxon>
        <taxon>Bacillati</taxon>
        <taxon>Cyanobacteriota</taxon>
        <taxon>Cyanophyceae</taxon>
        <taxon>Nostocales</taxon>
        <taxon>Tolypothrichaceae</taxon>
        <taxon>Hassallia</taxon>
    </lineage>
</organism>
<accession>A0A846HEC4</accession>
<feature type="transmembrane region" description="Helical" evidence="8">
    <location>
        <begin position="398"/>
        <end position="416"/>
    </location>
</feature>
<evidence type="ECO:0000313" key="11">
    <source>
        <dbReference type="Proteomes" id="UP000031549"/>
    </source>
</evidence>
<keyword evidence="2" id="KW-1003">Cell membrane</keyword>
<dbReference type="GO" id="GO:0009103">
    <property type="term" value="P:lipopolysaccharide biosynthetic process"/>
    <property type="evidence" value="ECO:0007669"/>
    <property type="project" value="UniProtKB-ARBA"/>
</dbReference>
<evidence type="ECO:0000256" key="6">
    <source>
        <dbReference type="ARBA" id="ARBA00022989"/>
    </source>
</evidence>
<evidence type="ECO:0000256" key="7">
    <source>
        <dbReference type="ARBA" id="ARBA00023136"/>
    </source>
</evidence>
<dbReference type="Pfam" id="PF13231">
    <property type="entry name" value="PMT_2"/>
    <property type="match status" value="1"/>
</dbReference>
<keyword evidence="4 10" id="KW-0808">Transferase</keyword>
<feature type="transmembrane region" description="Helical" evidence="8">
    <location>
        <begin position="361"/>
        <end position="386"/>
    </location>
</feature>
<dbReference type="EMBL" id="JTCM02000068">
    <property type="protein sequence ID" value="NEU75413.1"/>
    <property type="molecule type" value="Genomic_DNA"/>
</dbReference>
<dbReference type="Proteomes" id="UP000031549">
    <property type="component" value="Unassembled WGS sequence"/>
</dbReference>
<evidence type="ECO:0000256" key="2">
    <source>
        <dbReference type="ARBA" id="ARBA00022475"/>
    </source>
</evidence>
<evidence type="ECO:0000256" key="8">
    <source>
        <dbReference type="SAM" id="Phobius"/>
    </source>
</evidence>
<evidence type="ECO:0000256" key="5">
    <source>
        <dbReference type="ARBA" id="ARBA00022692"/>
    </source>
</evidence>
<feature type="transmembrane region" description="Helical" evidence="8">
    <location>
        <begin position="140"/>
        <end position="158"/>
    </location>
</feature>
<evidence type="ECO:0000313" key="10">
    <source>
        <dbReference type="EMBL" id="NEU75413.1"/>
    </source>
</evidence>
<feature type="transmembrane region" description="Helical" evidence="8">
    <location>
        <begin position="297"/>
        <end position="314"/>
    </location>
</feature>
<evidence type="ECO:0000259" key="9">
    <source>
        <dbReference type="Pfam" id="PF13231"/>
    </source>
</evidence>
<evidence type="ECO:0000256" key="4">
    <source>
        <dbReference type="ARBA" id="ARBA00022679"/>
    </source>
</evidence>
<dbReference type="RefSeq" id="WP_039748355.1">
    <property type="nucleotide sequence ID" value="NZ_JTCM02000068.1"/>
</dbReference>
<reference evidence="10 11" key="1">
    <citation type="journal article" date="2015" name="Genome Announc.">
        <title>Draft Genome Sequence of Cyanobacterium Hassallia byssoidea Strain VB512170, Isolated from Monuments in India.</title>
        <authorList>
            <person name="Singh D."/>
            <person name="Chandrababunaidu M.M."/>
            <person name="Panda A."/>
            <person name="Sen D."/>
            <person name="Bhattacharyya S."/>
            <person name="Adhikary S.P."/>
            <person name="Tripathy S."/>
        </authorList>
    </citation>
    <scope>NUCLEOTIDE SEQUENCE [LARGE SCALE GENOMIC DNA]</scope>
    <source>
        <strain evidence="10 11">VB512170</strain>
    </source>
</reference>
<feature type="domain" description="Glycosyltransferase RgtA/B/C/D-like" evidence="9">
    <location>
        <begin position="70"/>
        <end position="227"/>
    </location>
</feature>
<feature type="transmembrane region" description="Helical" evidence="8">
    <location>
        <begin position="12"/>
        <end position="29"/>
    </location>
</feature>
<protein>
    <submittedName>
        <fullName evidence="10">Glycosyltransferase family 39 protein</fullName>
    </submittedName>
</protein>
<comment type="caution">
    <text evidence="10">The sequence shown here is derived from an EMBL/GenBank/DDBJ whole genome shotgun (WGS) entry which is preliminary data.</text>
</comment>
<keyword evidence="6 8" id="KW-1133">Transmembrane helix</keyword>
<keyword evidence="11" id="KW-1185">Reference proteome</keyword>
<sequence>MRHVAKIILKTKASHYLGLIIWIVPLLLFNNGQHSLMPQDEAMYAVRARWMLESGDWITPQSWGELVYEKTPGFYWLLAAFYKIFGINEVTSRLPAQIACIFSLLLTYEIAVILLNRRIAWLASAILGVSFLWLQSSRLATANTVTICVALLGFYCLLKAELNLKYHFYWSFGAGFSFALGFLIRGQLIFVPMIGLLPYLIWEHSRHRHLSNPIFYLGFVIGLIPSLAWFWLSWQRYGGIVFEQFFALAVRIAAEKRNGNSCLFYLWNTPLKTFPWGFFSLWGTILILRHPIFRYRLILVGCPLVILTEISLISTRLPHYALILYPVMAMQAAIAFDWLCKIYDNKLKTKYFVSLPRNLSYIFGGLGGLIFLAAILLYTDILPIAIGKDVDIISYRQIALILGLGWLTLPLIWIARHRFGKTFLTAKYWLASWLLTAWLALAATGAIGLLGNYNPDVKVFLQQRAIARVLENNSINFVVQKTEALTTGGDEALLLLTFYTPHWGQRFKQIQQLPPGNYAWVSPEFSVVSTAYRQLGTFRGWKLIQFENG</sequence>
<feature type="transmembrane region" description="Helical" evidence="8">
    <location>
        <begin position="320"/>
        <end position="340"/>
    </location>
</feature>
<dbReference type="GO" id="GO:0010041">
    <property type="term" value="P:response to iron(III) ion"/>
    <property type="evidence" value="ECO:0007669"/>
    <property type="project" value="TreeGrafter"/>
</dbReference>
<proteinExistence type="predicted"/>
<dbReference type="InterPro" id="IPR038731">
    <property type="entry name" value="RgtA/B/C-like"/>
</dbReference>
<feature type="transmembrane region" description="Helical" evidence="8">
    <location>
        <begin position="214"/>
        <end position="232"/>
    </location>
</feature>
<dbReference type="AlphaFoldDB" id="A0A846HEC4"/>
<dbReference type="PANTHER" id="PTHR33908:SF3">
    <property type="entry name" value="UNDECAPRENYL PHOSPHATE-ALPHA-4-AMINO-4-DEOXY-L-ARABINOSE ARABINOSYL TRANSFERASE"/>
    <property type="match status" value="1"/>
</dbReference>
<dbReference type="InterPro" id="IPR050297">
    <property type="entry name" value="LipidA_mod_glycosyltrf_83"/>
</dbReference>
<dbReference type="GO" id="GO:0005886">
    <property type="term" value="C:plasma membrane"/>
    <property type="evidence" value="ECO:0007669"/>
    <property type="project" value="UniProtKB-SubCell"/>
</dbReference>
<evidence type="ECO:0000256" key="1">
    <source>
        <dbReference type="ARBA" id="ARBA00004651"/>
    </source>
</evidence>
<keyword evidence="5 8" id="KW-0812">Transmembrane</keyword>
<evidence type="ECO:0000256" key="3">
    <source>
        <dbReference type="ARBA" id="ARBA00022676"/>
    </source>
</evidence>